<dbReference type="SUPFAM" id="SSF53041">
    <property type="entry name" value="Resolvase-like"/>
    <property type="match status" value="1"/>
</dbReference>
<dbReference type="GO" id="GO:0000150">
    <property type="term" value="F:DNA strand exchange activity"/>
    <property type="evidence" value="ECO:0007669"/>
    <property type="project" value="InterPro"/>
</dbReference>
<dbReference type="InterPro" id="IPR036162">
    <property type="entry name" value="Resolvase-like_N_sf"/>
</dbReference>
<dbReference type="AlphaFoldDB" id="A0A8D4BIL0"/>
<gene>
    <name evidence="3" type="primary">yneB</name>
    <name evidence="3" type="ORF">BMWSH_1142</name>
</gene>
<dbReference type="Gene3D" id="3.40.50.1390">
    <property type="entry name" value="Resolvase, N-terminal catalytic domain"/>
    <property type="match status" value="1"/>
</dbReference>
<dbReference type="PANTHER" id="PTHR30461">
    <property type="entry name" value="DNA-INVERTASE FROM LAMBDOID PROPHAGE"/>
    <property type="match status" value="1"/>
</dbReference>
<dbReference type="KEGG" id="bmh:BMWSH_1142"/>
<dbReference type="EMBL" id="CP003017">
    <property type="protein sequence ID" value="AEN88026.1"/>
    <property type="molecule type" value="Genomic_DNA"/>
</dbReference>
<dbReference type="InterPro" id="IPR050639">
    <property type="entry name" value="SSR_resolvase"/>
</dbReference>
<dbReference type="CDD" id="cd00338">
    <property type="entry name" value="Ser_Recombinase"/>
    <property type="match status" value="1"/>
</dbReference>
<dbReference type="PROSITE" id="PS51736">
    <property type="entry name" value="RECOMBINASES_3"/>
    <property type="match status" value="1"/>
</dbReference>
<proteinExistence type="inferred from homology"/>
<evidence type="ECO:0000259" key="2">
    <source>
        <dbReference type="PROSITE" id="PS51736"/>
    </source>
</evidence>
<dbReference type="GO" id="GO:0003677">
    <property type="term" value="F:DNA binding"/>
    <property type="evidence" value="ECO:0007669"/>
    <property type="project" value="InterPro"/>
</dbReference>
<evidence type="ECO:0000313" key="4">
    <source>
        <dbReference type="Proteomes" id="UP000001283"/>
    </source>
</evidence>
<protein>
    <submittedName>
        <fullName evidence="3">Resolvase domain protein</fullName>
    </submittedName>
</protein>
<feature type="domain" description="Resolvase/invertase-type recombinase catalytic" evidence="2">
    <location>
        <begin position="12"/>
        <end position="157"/>
    </location>
</feature>
<dbReference type="PANTHER" id="PTHR30461:SF26">
    <property type="entry name" value="RESOLVASE HOMOLOG YNEB"/>
    <property type="match status" value="1"/>
</dbReference>
<reference evidence="3 4" key="1">
    <citation type="journal article" date="2011" name="J. Bacteriol.">
        <title>Complete genome sequence of the industrial strain Bacillus megaterium WSH-002.</title>
        <authorList>
            <person name="Liu L."/>
            <person name="Li Y."/>
            <person name="Zhang J."/>
            <person name="Zou W."/>
            <person name="Zhou Z."/>
            <person name="Liu J."/>
            <person name="Li X."/>
            <person name="Wang L."/>
            <person name="Chen J."/>
        </authorList>
    </citation>
    <scope>NUCLEOTIDE SEQUENCE [LARGE SCALE GENOMIC DNA]</scope>
    <source>
        <strain evidence="3 4">WSH-002</strain>
    </source>
</reference>
<name>A0A8D4BIL0_PRIMW</name>
<dbReference type="InterPro" id="IPR006119">
    <property type="entry name" value="Resolv_N"/>
</dbReference>
<dbReference type="SMART" id="SM00857">
    <property type="entry name" value="Resolvase"/>
    <property type="match status" value="1"/>
</dbReference>
<organism evidence="3 4">
    <name type="scientific">Priestia megaterium (strain WSH-002)</name>
    <name type="common">Bacillus megaterium</name>
    <dbReference type="NCBI Taxonomy" id="1006007"/>
    <lineage>
        <taxon>Bacteria</taxon>
        <taxon>Bacillati</taxon>
        <taxon>Bacillota</taxon>
        <taxon>Bacilli</taxon>
        <taxon>Bacillales</taxon>
        <taxon>Bacillaceae</taxon>
        <taxon>Priestia</taxon>
    </lineage>
</organism>
<accession>A0A8D4BIL0</accession>
<evidence type="ECO:0000313" key="3">
    <source>
        <dbReference type="EMBL" id="AEN88026.1"/>
    </source>
</evidence>
<sequence length="232" mass="26638">MLEAEKVVIKVDAIIYCRVSTDKKTQETSLQRQQEELKKLADLHHLEVKKVVMEKASGYDVDREGILDVLHTMKEEKISVLLIQDETRLGRGNARIALLHAFHKENATIYTISHQGQLQLSESDSMVLDIISLVEEHQRKLHNAKIKRGMKRAVENGYRPQQNLKNQGVNSGREKKEAPIEEIVRLRHNGLTFAEISVTLKGFGYNISKATVHRRYQEYQESAQSLDKTKEI</sequence>
<comment type="similarity">
    <text evidence="1">Belongs to the site-specific recombinase resolvase family.</text>
</comment>
<dbReference type="Pfam" id="PF00239">
    <property type="entry name" value="Resolvase"/>
    <property type="match status" value="1"/>
</dbReference>
<dbReference type="Proteomes" id="UP000001283">
    <property type="component" value="Chromosome"/>
</dbReference>
<evidence type="ECO:0000256" key="1">
    <source>
        <dbReference type="ARBA" id="ARBA00009913"/>
    </source>
</evidence>